<evidence type="ECO:0000256" key="3">
    <source>
        <dbReference type="ARBA" id="ARBA00004496"/>
    </source>
</evidence>
<evidence type="ECO:0000256" key="11">
    <source>
        <dbReference type="ARBA" id="ARBA00039257"/>
    </source>
</evidence>
<keyword evidence="6" id="KW-0963">Cytoplasm</keyword>
<comment type="similarity">
    <text evidence="4">Belongs to the N-acetylmuramoyl-L-alanine amidase 2 family.</text>
</comment>
<evidence type="ECO:0000256" key="6">
    <source>
        <dbReference type="ARBA" id="ARBA00022490"/>
    </source>
</evidence>
<dbReference type="NCBIfam" id="NF008758">
    <property type="entry name" value="PRK11789.1"/>
    <property type="match status" value="1"/>
</dbReference>
<evidence type="ECO:0000313" key="13">
    <source>
        <dbReference type="EMBL" id="BBU67866.1"/>
    </source>
</evidence>
<comment type="catalytic activity">
    <reaction evidence="1">
        <text>Hydrolyzes the link between N-acetylmuramoyl residues and L-amino acid residues in certain cell-wall glycopeptides.</text>
        <dbReference type="EC" id="3.5.1.28"/>
    </reaction>
</comment>
<dbReference type="PANTHER" id="PTHR30417">
    <property type="entry name" value="N-ACETYLMURAMOYL-L-ALANINE AMIDASE AMID"/>
    <property type="match status" value="1"/>
</dbReference>
<evidence type="ECO:0000256" key="1">
    <source>
        <dbReference type="ARBA" id="ARBA00001561"/>
    </source>
</evidence>
<dbReference type="Proteomes" id="UP000463961">
    <property type="component" value="Chromosome"/>
</dbReference>
<evidence type="ECO:0000256" key="9">
    <source>
        <dbReference type="ARBA" id="ARBA00022833"/>
    </source>
</evidence>
<organism evidence="13 14">
    <name type="scientific">Fluviibacter phosphoraccumulans</name>
    <dbReference type="NCBI Taxonomy" id="1751046"/>
    <lineage>
        <taxon>Bacteria</taxon>
        <taxon>Pseudomonadati</taxon>
        <taxon>Pseudomonadota</taxon>
        <taxon>Betaproteobacteria</taxon>
        <taxon>Rhodocyclales</taxon>
        <taxon>Fluviibacteraceae</taxon>
        <taxon>Fluviibacter</taxon>
    </lineage>
</organism>
<dbReference type="InterPro" id="IPR051206">
    <property type="entry name" value="NAMLAA_amidase_2"/>
</dbReference>
<dbReference type="CDD" id="cd06583">
    <property type="entry name" value="PGRP"/>
    <property type="match status" value="1"/>
</dbReference>
<keyword evidence="10" id="KW-0961">Cell wall biogenesis/degradation</keyword>
<dbReference type="EC" id="3.5.1.28" evidence="5"/>
<reference evidence="14" key="1">
    <citation type="submission" date="2020-01" db="EMBL/GenBank/DDBJ databases">
        <title>Phosphoaccumulans saitamaens gen. nov., sp. nov., a polyphosphate accumulating bacterium isolated from surface river water.</title>
        <authorList>
            <person name="Watanabe K."/>
            <person name="Suda W."/>
        </authorList>
    </citation>
    <scope>NUCLEOTIDE SEQUENCE [LARGE SCALE GENOMIC DNA]</scope>
    <source>
        <strain evidence="14">ICHIAU1</strain>
    </source>
</reference>
<dbReference type="Pfam" id="PF01510">
    <property type="entry name" value="Amidase_2"/>
    <property type="match status" value="1"/>
</dbReference>
<evidence type="ECO:0000256" key="2">
    <source>
        <dbReference type="ARBA" id="ARBA00001947"/>
    </source>
</evidence>
<evidence type="ECO:0000256" key="10">
    <source>
        <dbReference type="ARBA" id="ARBA00023316"/>
    </source>
</evidence>
<name>A0A679IEE8_9RHOO</name>
<proteinExistence type="inferred from homology"/>
<dbReference type="AlphaFoldDB" id="A0A679IEE8"/>
<evidence type="ECO:0000313" key="14">
    <source>
        <dbReference type="Proteomes" id="UP000463961"/>
    </source>
</evidence>
<keyword evidence="7" id="KW-0479">Metal-binding</keyword>
<protein>
    <recommendedName>
        <fullName evidence="11">1,6-anhydro-N-acetylmuramyl-L-alanine amidase AmpD</fullName>
        <ecNumber evidence="5">3.5.1.28</ecNumber>
    </recommendedName>
    <alternativeName>
        <fullName evidence="12">N-acetylmuramoyl-L-alanine amidase</fullName>
    </alternativeName>
</protein>
<evidence type="ECO:0000256" key="8">
    <source>
        <dbReference type="ARBA" id="ARBA00022801"/>
    </source>
</evidence>
<dbReference type="GO" id="GO:0008745">
    <property type="term" value="F:N-acetylmuramoyl-L-alanine amidase activity"/>
    <property type="evidence" value="ECO:0007669"/>
    <property type="project" value="UniProtKB-EC"/>
</dbReference>
<comment type="subcellular location">
    <subcellularLocation>
        <location evidence="3">Cytoplasm</location>
    </subcellularLocation>
</comment>
<dbReference type="GO" id="GO:0005737">
    <property type="term" value="C:cytoplasm"/>
    <property type="evidence" value="ECO:0007669"/>
    <property type="project" value="UniProtKB-SubCell"/>
</dbReference>
<dbReference type="EMBL" id="AP022345">
    <property type="protein sequence ID" value="BBU67866.1"/>
    <property type="molecule type" value="Genomic_DNA"/>
</dbReference>
<keyword evidence="9" id="KW-0862">Zinc</keyword>
<sequence length="189" mass="20843">MTNKLSAQPSPGWHPGVRIVPSPNFDARPAEVPIDLIVIHSISLPPGVYGGRGIEQLFTNQLDPDAHPYYAQIAGLKVSSHFLIRRDGEVVQFVPVGERAWHAGLSHWHGRERCNDFSIGIELEGDDETPFMVAQYQALQGLLVSLVATWPVRAITSHAHIAPTRKTDPGPYFDWAMVQAVCPQLEIAP</sequence>
<dbReference type="RefSeq" id="WP_242451498.1">
    <property type="nucleotide sequence ID" value="NZ_AP022345.1"/>
</dbReference>
<keyword evidence="8" id="KW-0378">Hydrolase</keyword>
<dbReference type="GO" id="GO:0009253">
    <property type="term" value="P:peptidoglycan catabolic process"/>
    <property type="evidence" value="ECO:0007669"/>
    <property type="project" value="InterPro"/>
</dbReference>
<dbReference type="GO" id="GO:0046872">
    <property type="term" value="F:metal ion binding"/>
    <property type="evidence" value="ECO:0007669"/>
    <property type="project" value="UniProtKB-KW"/>
</dbReference>
<dbReference type="Gene3D" id="3.40.80.10">
    <property type="entry name" value="Peptidoglycan recognition protein-like"/>
    <property type="match status" value="1"/>
</dbReference>
<evidence type="ECO:0000256" key="5">
    <source>
        <dbReference type="ARBA" id="ARBA00011901"/>
    </source>
</evidence>
<gene>
    <name evidence="13" type="ORF">ICHIAU1_01490</name>
</gene>
<dbReference type="GO" id="GO:0071555">
    <property type="term" value="P:cell wall organization"/>
    <property type="evidence" value="ECO:0007669"/>
    <property type="project" value="UniProtKB-KW"/>
</dbReference>
<dbReference type="GO" id="GO:0009254">
    <property type="term" value="P:peptidoglycan turnover"/>
    <property type="evidence" value="ECO:0007669"/>
    <property type="project" value="TreeGrafter"/>
</dbReference>
<dbReference type="PANTHER" id="PTHR30417:SF4">
    <property type="entry name" value="1,6-ANHYDRO-N-ACETYLMURAMYL-L-ALANINE AMIDASE AMPD"/>
    <property type="match status" value="1"/>
</dbReference>
<dbReference type="SUPFAM" id="SSF55846">
    <property type="entry name" value="N-acetylmuramoyl-L-alanine amidase-like"/>
    <property type="match status" value="1"/>
</dbReference>
<evidence type="ECO:0000256" key="12">
    <source>
        <dbReference type="ARBA" id="ARBA00042615"/>
    </source>
</evidence>
<dbReference type="SMART" id="SM00644">
    <property type="entry name" value="Ami_2"/>
    <property type="match status" value="1"/>
</dbReference>
<accession>A0A679IEE8</accession>
<dbReference type="InterPro" id="IPR002502">
    <property type="entry name" value="Amidase_domain"/>
</dbReference>
<evidence type="ECO:0000256" key="4">
    <source>
        <dbReference type="ARBA" id="ARBA00007553"/>
    </source>
</evidence>
<dbReference type="InterPro" id="IPR036505">
    <property type="entry name" value="Amidase/PGRP_sf"/>
</dbReference>
<evidence type="ECO:0000256" key="7">
    <source>
        <dbReference type="ARBA" id="ARBA00022723"/>
    </source>
</evidence>
<comment type="cofactor">
    <cofactor evidence="2">
        <name>Zn(2+)</name>
        <dbReference type="ChEBI" id="CHEBI:29105"/>
    </cofactor>
</comment>
<keyword evidence="14" id="KW-1185">Reference proteome</keyword>